<dbReference type="Proteomes" id="UP000663992">
    <property type="component" value="Unassembled WGS sequence"/>
</dbReference>
<organism evidence="1 2">
    <name type="scientific">Bowmanella yangjiangensis</name>
    <dbReference type="NCBI Taxonomy" id="2811230"/>
    <lineage>
        <taxon>Bacteria</taxon>
        <taxon>Pseudomonadati</taxon>
        <taxon>Pseudomonadota</taxon>
        <taxon>Gammaproteobacteria</taxon>
        <taxon>Alteromonadales</taxon>
        <taxon>Alteromonadaceae</taxon>
        <taxon>Bowmanella</taxon>
    </lineage>
</organism>
<keyword evidence="2" id="KW-1185">Reference proteome</keyword>
<feature type="non-terminal residue" evidence="1">
    <location>
        <position position="104"/>
    </location>
</feature>
<evidence type="ECO:0000313" key="2">
    <source>
        <dbReference type="Proteomes" id="UP000663992"/>
    </source>
</evidence>
<sequence>MGEDEQAALLEGIYRTRLKQQPPAEWAELDAQQRTQNMRQAVLDSWAQSKLLLRQLAQQRAAAIKAYLVEQGKLDDERVYLIDVNLGEPESNGRVLTPLHLDSE</sequence>
<evidence type="ECO:0008006" key="3">
    <source>
        <dbReference type="Google" id="ProtNLM"/>
    </source>
</evidence>
<accession>A0ABS3D2B0</accession>
<proteinExistence type="predicted"/>
<dbReference type="RefSeq" id="WP_206597205.1">
    <property type="nucleotide sequence ID" value="NZ_JAFKCS010000811.1"/>
</dbReference>
<reference evidence="1 2" key="1">
    <citation type="submission" date="2021-03" db="EMBL/GenBank/DDBJ databases">
        <title>novel species isolated from a fishpond in China.</title>
        <authorList>
            <person name="Lu H."/>
            <person name="Cai Z."/>
        </authorList>
    </citation>
    <scope>NUCLEOTIDE SEQUENCE [LARGE SCALE GENOMIC DNA]</scope>
    <source>
        <strain evidence="1 2">Y57</strain>
    </source>
</reference>
<evidence type="ECO:0000313" key="1">
    <source>
        <dbReference type="EMBL" id="MBN7823504.1"/>
    </source>
</evidence>
<name>A0ABS3D2B0_9ALTE</name>
<dbReference type="EMBL" id="JAFKCS010000811">
    <property type="protein sequence ID" value="MBN7823504.1"/>
    <property type="molecule type" value="Genomic_DNA"/>
</dbReference>
<gene>
    <name evidence="1" type="ORF">J0A65_26790</name>
</gene>
<comment type="caution">
    <text evidence="1">The sequence shown here is derived from an EMBL/GenBank/DDBJ whole genome shotgun (WGS) entry which is preliminary data.</text>
</comment>
<protein>
    <recommendedName>
        <fullName evidence="3">Lipoprotein</fullName>
    </recommendedName>
</protein>